<keyword evidence="1" id="KW-1133">Transmembrane helix</keyword>
<gene>
    <name evidence="2" type="ORF">NCTC7304_03465</name>
</gene>
<sequence>MMGILERYWKPLALMAIVIVVAVPCVLLANSRSDVATLKSDNDVLRSDNALQATVITTQAFNFNRFNQVAENAGRLNSLIDAGTEKTVIEYREILRREKTCDFPAPADVAGGLLNYTNRLRASAMHTNSRNADAASDSTTAAGALTYCQAVLWITPLLAAIEKANNQLAGVREIESSRKESQLGNLSSSSH</sequence>
<accession>A0A379SY56</accession>
<evidence type="ECO:0000313" key="2">
    <source>
        <dbReference type="EMBL" id="SUG33968.1"/>
    </source>
</evidence>
<evidence type="ECO:0000256" key="1">
    <source>
        <dbReference type="SAM" id="Phobius"/>
    </source>
</evidence>
<keyword evidence="1" id="KW-0812">Transmembrane</keyword>
<dbReference type="EMBL" id="UGXD01000002">
    <property type="protein sequence ID" value="SUG33968.1"/>
    <property type="molecule type" value="Genomic_DNA"/>
</dbReference>
<evidence type="ECO:0000313" key="3">
    <source>
        <dbReference type="Proteomes" id="UP000254762"/>
    </source>
</evidence>
<protein>
    <submittedName>
        <fullName evidence="2">Uncharacterized protein</fullName>
    </submittedName>
</protein>
<feature type="transmembrane region" description="Helical" evidence="1">
    <location>
        <begin position="12"/>
        <end position="29"/>
    </location>
</feature>
<name>A0A379SY56_SALER</name>
<organism evidence="2 3">
    <name type="scientific">Salmonella enterica subsp. arizonae</name>
    <dbReference type="NCBI Taxonomy" id="59203"/>
    <lineage>
        <taxon>Bacteria</taxon>
        <taxon>Pseudomonadati</taxon>
        <taxon>Pseudomonadota</taxon>
        <taxon>Gammaproteobacteria</taxon>
        <taxon>Enterobacterales</taxon>
        <taxon>Enterobacteriaceae</taxon>
        <taxon>Salmonella</taxon>
    </lineage>
</organism>
<proteinExistence type="predicted"/>
<keyword evidence="1" id="KW-0472">Membrane</keyword>
<dbReference type="Proteomes" id="UP000254762">
    <property type="component" value="Unassembled WGS sequence"/>
</dbReference>
<dbReference type="AlphaFoldDB" id="A0A379SY56"/>
<reference evidence="2 3" key="1">
    <citation type="submission" date="2018-06" db="EMBL/GenBank/DDBJ databases">
        <authorList>
            <consortium name="Pathogen Informatics"/>
            <person name="Doyle S."/>
        </authorList>
    </citation>
    <scope>NUCLEOTIDE SEQUENCE [LARGE SCALE GENOMIC DNA]</scope>
    <source>
        <strain evidence="2 3">NCTC7304</strain>
    </source>
</reference>